<keyword evidence="3" id="KW-1185">Reference proteome</keyword>
<evidence type="ECO:0000256" key="1">
    <source>
        <dbReference type="SAM" id="SignalP"/>
    </source>
</evidence>
<feature type="chain" id="PRO_5046648286" description="Outer membrane protein beta-barrel domain-containing protein" evidence="1">
    <location>
        <begin position="20"/>
        <end position="189"/>
    </location>
</feature>
<name>A0ABN1MD87_9FLAO</name>
<dbReference type="Proteomes" id="UP001500507">
    <property type="component" value="Unassembled WGS sequence"/>
</dbReference>
<accession>A0ABN1MD87</accession>
<evidence type="ECO:0000313" key="3">
    <source>
        <dbReference type="Proteomes" id="UP001500507"/>
    </source>
</evidence>
<organism evidence="2 3">
    <name type="scientific">Gangjinia marincola</name>
    <dbReference type="NCBI Taxonomy" id="578463"/>
    <lineage>
        <taxon>Bacteria</taxon>
        <taxon>Pseudomonadati</taxon>
        <taxon>Bacteroidota</taxon>
        <taxon>Flavobacteriia</taxon>
        <taxon>Flavobacteriales</taxon>
        <taxon>Flavobacteriaceae</taxon>
        <taxon>Gangjinia</taxon>
    </lineage>
</organism>
<evidence type="ECO:0000313" key="2">
    <source>
        <dbReference type="EMBL" id="GAA0871054.1"/>
    </source>
</evidence>
<proteinExistence type="predicted"/>
<dbReference type="RefSeq" id="WP_343762655.1">
    <property type="nucleotide sequence ID" value="NZ_BAAAFG010000001.1"/>
</dbReference>
<feature type="signal peptide" evidence="1">
    <location>
        <begin position="1"/>
        <end position="19"/>
    </location>
</feature>
<sequence length="189" mass="20742">MRIVLLALCFGFTSQIVSAQFIKEKSIQASIGLGLSVPYDSADEVADNGLFVQGELVLKVLSWIEIRPYAGVIWTNSDGTDLDGNPTDEKAESKAFLTGGKLRLRAPIPYVAPYVELGVGTSIGKFETSTVFYDIKGNGFLYHIPFSFGLELGKAHNVDIGFAYFFQPKVKQYVGAFAVGVSFQPKKWR</sequence>
<comment type="caution">
    <text evidence="2">The sequence shown here is derived from an EMBL/GenBank/DDBJ whole genome shotgun (WGS) entry which is preliminary data.</text>
</comment>
<reference evidence="2 3" key="1">
    <citation type="journal article" date="2019" name="Int. J. Syst. Evol. Microbiol.">
        <title>The Global Catalogue of Microorganisms (GCM) 10K type strain sequencing project: providing services to taxonomists for standard genome sequencing and annotation.</title>
        <authorList>
            <consortium name="The Broad Institute Genomics Platform"/>
            <consortium name="The Broad Institute Genome Sequencing Center for Infectious Disease"/>
            <person name="Wu L."/>
            <person name="Ma J."/>
        </authorList>
    </citation>
    <scope>NUCLEOTIDE SEQUENCE [LARGE SCALE GENOMIC DNA]</scope>
    <source>
        <strain evidence="2 3">JCM 16082</strain>
    </source>
</reference>
<protein>
    <recommendedName>
        <fullName evidence="4">Outer membrane protein beta-barrel domain-containing protein</fullName>
    </recommendedName>
</protein>
<dbReference type="EMBL" id="BAAAFG010000001">
    <property type="protein sequence ID" value="GAA0871054.1"/>
    <property type="molecule type" value="Genomic_DNA"/>
</dbReference>
<keyword evidence="1" id="KW-0732">Signal</keyword>
<gene>
    <name evidence="2" type="ORF">GCM10009117_01990</name>
</gene>
<evidence type="ECO:0008006" key="4">
    <source>
        <dbReference type="Google" id="ProtNLM"/>
    </source>
</evidence>